<dbReference type="NCBIfam" id="TIGR04183">
    <property type="entry name" value="Por_Secre_tail"/>
    <property type="match status" value="1"/>
</dbReference>
<dbReference type="OrthoDB" id="975384at2"/>
<feature type="signal peptide" evidence="2">
    <location>
        <begin position="1"/>
        <end position="19"/>
    </location>
</feature>
<dbReference type="Proteomes" id="UP000199492">
    <property type="component" value="Unassembled WGS sequence"/>
</dbReference>
<evidence type="ECO:0000313" key="5">
    <source>
        <dbReference type="Proteomes" id="UP000199492"/>
    </source>
</evidence>
<evidence type="ECO:0000256" key="1">
    <source>
        <dbReference type="ARBA" id="ARBA00022729"/>
    </source>
</evidence>
<dbReference type="RefSeq" id="WP_092467035.1">
    <property type="nucleotide sequence ID" value="NZ_FNCZ01000002.1"/>
</dbReference>
<organism evidence="4 5">
    <name type="scientific">Winogradskyella thalassocola</name>
    <dbReference type="NCBI Taxonomy" id="262004"/>
    <lineage>
        <taxon>Bacteria</taxon>
        <taxon>Pseudomonadati</taxon>
        <taxon>Bacteroidota</taxon>
        <taxon>Flavobacteriia</taxon>
        <taxon>Flavobacteriales</taxon>
        <taxon>Flavobacteriaceae</taxon>
        <taxon>Winogradskyella</taxon>
    </lineage>
</organism>
<feature type="chain" id="PRO_5011551909" evidence="2">
    <location>
        <begin position="20"/>
        <end position="525"/>
    </location>
</feature>
<dbReference type="InterPro" id="IPR026444">
    <property type="entry name" value="Secre_tail"/>
</dbReference>
<dbReference type="STRING" id="262004.SAMN04489796_102151"/>
<proteinExistence type="predicted"/>
<protein>
    <submittedName>
        <fullName evidence="4">Por secretion system C-terminal sorting domain-containing protein</fullName>
    </submittedName>
</protein>
<dbReference type="AlphaFoldDB" id="A0A1G8B7Q9"/>
<dbReference type="Pfam" id="PF18962">
    <property type="entry name" value="Por_Secre_tail"/>
    <property type="match status" value="1"/>
</dbReference>
<reference evidence="5" key="1">
    <citation type="submission" date="2016-10" db="EMBL/GenBank/DDBJ databases">
        <authorList>
            <person name="Varghese N."/>
            <person name="Submissions S."/>
        </authorList>
    </citation>
    <scope>NUCLEOTIDE SEQUENCE [LARGE SCALE GENOMIC DNA]</scope>
    <source>
        <strain evidence="5">DSM 15363</strain>
    </source>
</reference>
<evidence type="ECO:0000256" key="2">
    <source>
        <dbReference type="SAM" id="SignalP"/>
    </source>
</evidence>
<keyword evidence="5" id="KW-1185">Reference proteome</keyword>
<keyword evidence="1 2" id="KW-0732">Signal</keyword>
<name>A0A1G8B7Q9_9FLAO</name>
<dbReference type="EMBL" id="FNCZ01000002">
    <property type="protein sequence ID" value="SDH29033.1"/>
    <property type="molecule type" value="Genomic_DNA"/>
</dbReference>
<feature type="domain" description="Secretion system C-terminal sorting" evidence="3">
    <location>
        <begin position="467"/>
        <end position="523"/>
    </location>
</feature>
<accession>A0A1G8B7Q9</accession>
<gene>
    <name evidence="4" type="ORF">SAMN04489796_102151</name>
</gene>
<evidence type="ECO:0000313" key="4">
    <source>
        <dbReference type="EMBL" id="SDH29033.1"/>
    </source>
</evidence>
<evidence type="ECO:0000259" key="3">
    <source>
        <dbReference type="Pfam" id="PF18962"/>
    </source>
</evidence>
<sequence length="525" mass="56534">MKIFYLTALAVAFCHTTKAQDLSTTMHISAGTTVIVSSGTTLSASEINLKSTSDSFACLFLNDDLETSTIVNYDRYVNIIGTSGQNGGNDLVSLPVKTIADATFSDFLTYTDGINANSVIIPNAPSLVTLYAFGPYNNTNQSYTNYNTATDGGVILKRGIGYRASSYSGQTVRFTGTVSTVSESVEISTNNNAWNSIGNPYPTFIDSQAFLSANSAVLDPNAVAIYAYNSGTNTDTGSGTFGNFTIINGLTNTDINIAPGQAFLVANDPVDPTNQISFTTAMRIYGGTDDFILGRDANQNQMLRLQVENGTNDFATEIYFNANSTLGLDPGYDAALYNGAGYSLSLYSHLVENNLGKNMAIQSLGLNNQNDISIPLGLKAAQGQQITFTIEASTLPEEVEVYLEDSQTNTFTLLNTNSYSFTANTAISGTGRFYLRFETSSLSTIDLNSESLQIFASEQTLFINGSLLADTEVSVYDIQGRLVLSSFLKEASDRNTIDAANLSQGIYVVKLNNKIQQQTKKVIFK</sequence>